<organism evidence="2 3">
    <name type="scientific">Truncatella angustata</name>
    <dbReference type="NCBI Taxonomy" id="152316"/>
    <lineage>
        <taxon>Eukaryota</taxon>
        <taxon>Fungi</taxon>
        <taxon>Dikarya</taxon>
        <taxon>Ascomycota</taxon>
        <taxon>Pezizomycotina</taxon>
        <taxon>Sordariomycetes</taxon>
        <taxon>Xylariomycetidae</taxon>
        <taxon>Amphisphaeriales</taxon>
        <taxon>Sporocadaceae</taxon>
        <taxon>Truncatella</taxon>
    </lineage>
</organism>
<evidence type="ECO:0000256" key="1">
    <source>
        <dbReference type="SAM" id="MobiDB-lite"/>
    </source>
</evidence>
<evidence type="ECO:0000313" key="3">
    <source>
        <dbReference type="Proteomes" id="UP000758603"/>
    </source>
</evidence>
<dbReference type="RefSeq" id="XP_045964780.1">
    <property type="nucleotide sequence ID" value="XM_046108618.1"/>
</dbReference>
<dbReference type="Proteomes" id="UP000758603">
    <property type="component" value="Unassembled WGS sequence"/>
</dbReference>
<feature type="region of interest" description="Disordered" evidence="1">
    <location>
        <begin position="1"/>
        <end position="57"/>
    </location>
</feature>
<dbReference type="AlphaFoldDB" id="A0A9P9A596"/>
<evidence type="ECO:0000313" key="2">
    <source>
        <dbReference type="EMBL" id="KAH6660649.1"/>
    </source>
</evidence>
<proteinExistence type="predicted"/>
<accession>A0A9P9A596</accession>
<dbReference type="EMBL" id="JAGPXC010000001">
    <property type="protein sequence ID" value="KAH6660649.1"/>
    <property type="molecule type" value="Genomic_DNA"/>
</dbReference>
<keyword evidence="3" id="KW-1185">Reference proteome</keyword>
<protein>
    <submittedName>
        <fullName evidence="2">Uncharacterized protein</fullName>
    </submittedName>
</protein>
<gene>
    <name evidence="2" type="ORF">BKA67DRAFT_667579</name>
</gene>
<name>A0A9P9A596_9PEZI</name>
<reference evidence="2" key="1">
    <citation type="journal article" date="2021" name="Nat. Commun.">
        <title>Genetic determinants of endophytism in the Arabidopsis root mycobiome.</title>
        <authorList>
            <person name="Mesny F."/>
            <person name="Miyauchi S."/>
            <person name="Thiergart T."/>
            <person name="Pickel B."/>
            <person name="Atanasova L."/>
            <person name="Karlsson M."/>
            <person name="Huettel B."/>
            <person name="Barry K.W."/>
            <person name="Haridas S."/>
            <person name="Chen C."/>
            <person name="Bauer D."/>
            <person name="Andreopoulos W."/>
            <person name="Pangilinan J."/>
            <person name="LaButti K."/>
            <person name="Riley R."/>
            <person name="Lipzen A."/>
            <person name="Clum A."/>
            <person name="Drula E."/>
            <person name="Henrissat B."/>
            <person name="Kohler A."/>
            <person name="Grigoriev I.V."/>
            <person name="Martin F.M."/>
            <person name="Hacquard S."/>
        </authorList>
    </citation>
    <scope>NUCLEOTIDE SEQUENCE</scope>
    <source>
        <strain evidence="2">MPI-SDFR-AT-0073</strain>
    </source>
</reference>
<comment type="caution">
    <text evidence="2">The sequence shown here is derived from an EMBL/GenBank/DDBJ whole genome shotgun (WGS) entry which is preliminary data.</text>
</comment>
<dbReference type="GeneID" id="70137509"/>
<sequence length="215" mass="23191">MAVVQVNAGHNRTNAESMVEDGQTLNSVGSPISKSGHNSMGTPSEQRTPGAPSGHKGWPRDPLWAFSSCGGSEIQVLSAWKSHPSCSEPGTTIPHQIAHDNASSWAQRVSGFLVAGVVAGVHTLTLGRRTKGTFTHQFEDCFLPALYPALKYPTLHPIAVVVFLRQPAHVHRCSSVSDTRLQESERADPPRAIERVESSYKCSVRVTECGRRAGT</sequence>
<feature type="compositionally biased region" description="Polar residues" evidence="1">
    <location>
        <begin position="23"/>
        <end position="47"/>
    </location>
</feature>